<name>H2Y0F6_CIOIN</name>
<dbReference type="GeneID" id="100183101"/>
<dbReference type="PANTHER" id="PTHR41161">
    <property type="entry name" value="PROTEIN NCBP2AS2"/>
    <property type="match status" value="1"/>
</dbReference>
<dbReference type="PANTHER" id="PTHR41161:SF1">
    <property type="entry name" value="PROTEIN NCBP2AS2"/>
    <property type="match status" value="1"/>
</dbReference>
<reference evidence="3" key="1">
    <citation type="journal article" date="2002" name="Science">
        <title>The draft genome of Ciona intestinalis: insights into chordate and vertebrate origins.</title>
        <authorList>
            <person name="Dehal P."/>
            <person name="Satou Y."/>
            <person name="Campbell R.K."/>
            <person name="Chapman J."/>
            <person name="Degnan B."/>
            <person name="De Tomaso A."/>
            <person name="Davidson B."/>
            <person name="Di Gregorio A."/>
            <person name="Gelpke M."/>
            <person name="Goodstein D.M."/>
            <person name="Harafuji N."/>
            <person name="Hastings K.E."/>
            <person name="Ho I."/>
            <person name="Hotta K."/>
            <person name="Huang W."/>
            <person name="Kawashima T."/>
            <person name="Lemaire P."/>
            <person name="Martinez D."/>
            <person name="Meinertzhagen I.A."/>
            <person name="Necula S."/>
            <person name="Nonaka M."/>
            <person name="Putnam N."/>
            <person name="Rash S."/>
            <person name="Saiga H."/>
            <person name="Satake M."/>
            <person name="Terry A."/>
            <person name="Yamada L."/>
            <person name="Wang H.G."/>
            <person name="Awazu S."/>
            <person name="Azumi K."/>
            <person name="Boore J."/>
            <person name="Branno M."/>
            <person name="Chin-Bow S."/>
            <person name="DeSantis R."/>
            <person name="Doyle S."/>
            <person name="Francino P."/>
            <person name="Keys D.N."/>
            <person name="Haga S."/>
            <person name="Hayashi H."/>
            <person name="Hino K."/>
            <person name="Imai K.S."/>
            <person name="Inaba K."/>
            <person name="Kano S."/>
            <person name="Kobayashi K."/>
            <person name="Kobayashi M."/>
            <person name="Lee B.I."/>
            <person name="Makabe K.W."/>
            <person name="Manohar C."/>
            <person name="Matassi G."/>
            <person name="Medina M."/>
            <person name="Mochizuki Y."/>
            <person name="Mount S."/>
            <person name="Morishita T."/>
            <person name="Miura S."/>
            <person name="Nakayama A."/>
            <person name="Nishizaka S."/>
            <person name="Nomoto H."/>
            <person name="Ohta F."/>
            <person name="Oishi K."/>
            <person name="Rigoutsos I."/>
            <person name="Sano M."/>
            <person name="Sasaki A."/>
            <person name="Sasakura Y."/>
            <person name="Shoguchi E."/>
            <person name="Shin-i T."/>
            <person name="Spagnuolo A."/>
            <person name="Stainier D."/>
            <person name="Suzuki M.M."/>
            <person name="Tassy O."/>
            <person name="Takatori N."/>
            <person name="Tokuoka M."/>
            <person name="Yagi K."/>
            <person name="Yoshizaki F."/>
            <person name="Wada S."/>
            <person name="Zhang C."/>
            <person name="Hyatt P.D."/>
            <person name="Larimer F."/>
            <person name="Detter C."/>
            <person name="Doggett N."/>
            <person name="Glavina T."/>
            <person name="Hawkins T."/>
            <person name="Richardson P."/>
            <person name="Lucas S."/>
            <person name="Kohara Y."/>
            <person name="Levine M."/>
            <person name="Satoh N."/>
            <person name="Rokhsar D.S."/>
        </authorList>
    </citation>
    <scope>NUCLEOTIDE SEQUENCE [LARGE SCALE GENOMIC DNA]</scope>
</reference>
<dbReference type="Ensembl" id="ENSCINT00000034293.1">
    <property type="protein sequence ID" value="ENSCINP00000035390.1"/>
    <property type="gene ID" value="ENSCING00000019311.1"/>
</dbReference>
<proteinExistence type="predicted"/>
<dbReference type="KEGG" id="cin:100183101"/>
<evidence type="ECO:0000313" key="3">
    <source>
        <dbReference type="Proteomes" id="UP000008144"/>
    </source>
</evidence>
<reference evidence="2" key="2">
    <citation type="journal article" date="2008" name="Genome Biol.">
        <title>Improved genome assembly and evidence-based global gene model set for the chordate Ciona intestinalis: new insight into intron and operon populations.</title>
        <authorList>
            <person name="Satou Y."/>
            <person name="Mineta K."/>
            <person name="Ogasawara M."/>
            <person name="Sasakura Y."/>
            <person name="Shoguchi E."/>
            <person name="Ueno K."/>
            <person name="Yamada L."/>
            <person name="Matsumoto J."/>
            <person name="Wasserscheid J."/>
            <person name="Dewar K."/>
            <person name="Wiley G.B."/>
            <person name="Macmil S.L."/>
            <person name="Roe B.A."/>
            <person name="Zeller R.W."/>
            <person name="Hastings K.E."/>
            <person name="Lemaire P."/>
            <person name="Lindquist E."/>
            <person name="Endo T."/>
            <person name="Hotta K."/>
            <person name="Inaba K."/>
        </authorList>
    </citation>
    <scope>NUCLEOTIDE SEQUENCE [LARGE SCALE GENOMIC DNA]</scope>
    <source>
        <strain evidence="2">wild type</strain>
    </source>
</reference>
<dbReference type="Proteomes" id="UP000008144">
    <property type="component" value="Chromosome 2"/>
</dbReference>
<organism evidence="2 3">
    <name type="scientific">Ciona intestinalis</name>
    <name type="common">Transparent sea squirt</name>
    <name type="synonym">Ascidia intestinalis</name>
    <dbReference type="NCBI Taxonomy" id="7719"/>
    <lineage>
        <taxon>Eukaryota</taxon>
        <taxon>Metazoa</taxon>
        <taxon>Chordata</taxon>
        <taxon>Tunicata</taxon>
        <taxon>Ascidiacea</taxon>
        <taxon>Phlebobranchia</taxon>
        <taxon>Cionidae</taxon>
        <taxon>Ciona</taxon>
    </lineage>
</organism>
<dbReference type="EMBL" id="EAAA01001496">
    <property type="status" value="NOT_ANNOTATED_CDS"/>
    <property type="molecule type" value="Genomic_DNA"/>
</dbReference>
<protein>
    <submittedName>
        <fullName evidence="2">Uncharacterized protein</fullName>
    </submittedName>
</protein>
<accession>H2Y0F6</accession>
<dbReference type="HOGENOM" id="CLU_2385493_0_0_1"/>
<feature type="compositionally biased region" description="Low complexity" evidence="1">
    <location>
        <begin position="65"/>
        <end position="78"/>
    </location>
</feature>
<evidence type="ECO:0000256" key="1">
    <source>
        <dbReference type="SAM" id="MobiDB-lite"/>
    </source>
</evidence>
<dbReference type="AlphaFoldDB" id="H2Y0F6"/>
<accession>A0A1W3JFW3</accession>
<dbReference type="InParanoid" id="H2Y0F6"/>
<dbReference type="OrthoDB" id="5950777at2759"/>
<sequence length="94" mass="10645">MPFRRLLGLLLNNPQLIERLSETKAIRIAAQKAVGLYNNAVAKGLSATNKLEGNIKEKVADFPKSKSSNESSFLSNFKQEMEEEYSRMKKDKKL</sequence>
<dbReference type="InterPro" id="IPR042407">
    <property type="entry name" value="NCBP2-AS2"/>
</dbReference>
<feature type="compositionally biased region" description="Basic and acidic residues" evidence="1">
    <location>
        <begin position="84"/>
        <end position="94"/>
    </location>
</feature>
<feature type="region of interest" description="Disordered" evidence="1">
    <location>
        <begin position="62"/>
        <end position="94"/>
    </location>
</feature>
<reference evidence="2" key="4">
    <citation type="submission" date="2025-09" db="UniProtKB">
        <authorList>
            <consortium name="Ensembl"/>
        </authorList>
    </citation>
    <scope>IDENTIFICATION</scope>
</reference>
<keyword evidence="3" id="KW-1185">Reference proteome</keyword>
<reference evidence="2" key="3">
    <citation type="submission" date="2025-08" db="UniProtKB">
        <authorList>
            <consortium name="Ensembl"/>
        </authorList>
    </citation>
    <scope>IDENTIFICATION</scope>
</reference>
<gene>
    <name evidence="2" type="primary">LOC100183101</name>
</gene>
<evidence type="ECO:0000313" key="2">
    <source>
        <dbReference type="Ensembl" id="ENSCINP00000035390.1"/>
    </source>
</evidence>
<dbReference type="RefSeq" id="XP_009857663.1">
    <property type="nucleotide sequence ID" value="XM_009859361.3"/>
</dbReference>